<name>A0A933MK52_UNCT6</name>
<gene>
    <name evidence="2" type="ORF">HY768_04005</name>
</gene>
<proteinExistence type="predicted"/>
<organism evidence="2 3">
    <name type="scientific">candidate division TA06 bacterium</name>
    <dbReference type="NCBI Taxonomy" id="2250710"/>
    <lineage>
        <taxon>Bacteria</taxon>
        <taxon>Bacteria division TA06</taxon>
    </lineage>
</organism>
<comment type="caution">
    <text evidence="2">The sequence shown here is derived from an EMBL/GenBank/DDBJ whole genome shotgun (WGS) entry which is preliminary data.</text>
</comment>
<dbReference type="AlphaFoldDB" id="A0A933MK52"/>
<dbReference type="Proteomes" id="UP000736328">
    <property type="component" value="Unassembled WGS sequence"/>
</dbReference>
<sequence>MSRSYLLPKGSDLVARICRMIPKDQADLSQTMVVFPGRRPSHFLLRALFRQDRIRPFLAPRLFSIDDWVDWAALELGQSASPLLAADGVALLFKLHQDLRLPGDQGDPLSFEEFMAWGFKLLGDLEELRLERVSKEQLKGVQALAGESWPARFQQMLPHLAEWYEGFYRELESQKFSTRANSYFLAASNIERLDLSSFKTVILAGFYALTGCEQEIFKNLVKRDNVTLVLRDGPGIGRIISQLKVFPEKAGREQASPKVSFYRATDSHGQVMGLKPLLDQAGEKLDDAVLVLPRPDTVFPLIHHILPGLSVPWNISLGYPLERTPLYGLMQSLAKAQESRDQSGYFLPDYLRLMLHPYVKNLALGKASFPSRILLQALEQVLNERGRRLVTLEEIENDPEIRIKLEQKLQGLSDQGWNLEELFAHLAGLHRLLLLPLEQPDTVAAFALNLLTVVSRIAENSPAGRHPYAAKFFMSMTGCLEQLQNSLLAGQSFTETKIYFGLLDGFVRQARVPFPGTPLNGLQALGFLETRDLAFERVLVLDANDGILPEGRMPDAILPQALRTQLGLPGSAQRELISRYHFENLIFGAKEVSLFYSHGGGAQRSRFLEQLVWERQKAEGRLSAGGDRLLKYAESFTQQDPPQVSKTPAMMEAVSRLSFSASMLDSYLGCGLKFYHHYLLAIRELDQVGGDIEARQIGTTVHRVLKIFFEGRPDGPFAPQPRDFARMDAVVDQVIRELHGDVLDGGMCLVASQIKARMAQLLQHHREMKPAPEVLGRELKLEGTVDILPGLQAVPVNGTLDRIDRRGGRLVIVDYKTGGSAKVPSFKNFDLDRRQGWAKALGSVQLPFYLMLYCAFTPEADPKAVDSELLLLGGKAIKTQPLFKDLETRDKNYQDCLEAIARLVSEIRDPGLPFTGTQDTQNQCRHCDFKVMCGRQWVPAQ</sequence>
<evidence type="ECO:0000259" key="1">
    <source>
        <dbReference type="Pfam" id="PF12705"/>
    </source>
</evidence>
<protein>
    <submittedName>
        <fullName evidence="2">PD-(D/E)XK nuclease family protein</fullName>
    </submittedName>
</protein>
<evidence type="ECO:0000313" key="3">
    <source>
        <dbReference type="Proteomes" id="UP000736328"/>
    </source>
</evidence>
<reference evidence="2" key="1">
    <citation type="submission" date="2020-07" db="EMBL/GenBank/DDBJ databases">
        <title>Huge and variable diversity of episymbiotic CPR bacteria and DPANN archaea in groundwater ecosystems.</title>
        <authorList>
            <person name="He C.Y."/>
            <person name="Keren R."/>
            <person name="Whittaker M."/>
            <person name="Farag I.F."/>
            <person name="Doudna J."/>
            <person name="Cate J.H.D."/>
            <person name="Banfield J.F."/>
        </authorList>
    </citation>
    <scope>NUCLEOTIDE SEQUENCE</scope>
    <source>
        <strain evidence="2">NC_groundwater_1520_Pr4_B-0.1um_53_5</strain>
    </source>
</reference>
<feature type="domain" description="PD-(D/E)XK endonuclease-like" evidence="1">
    <location>
        <begin position="658"/>
        <end position="933"/>
    </location>
</feature>
<dbReference type="EMBL" id="JACQXR010000047">
    <property type="protein sequence ID" value="MBI4726380.1"/>
    <property type="molecule type" value="Genomic_DNA"/>
</dbReference>
<evidence type="ECO:0000313" key="2">
    <source>
        <dbReference type="EMBL" id="MBI4726380.1"/>
    </source>
</evidence>
<dbReference type="Pfam" id="PF12705">
    <property type="entry name" value="PDDEXK_1"/>
    <property type="match status" value="1"/>
</dbReference>
<dbReference type="SUPFAM" id="SSF52540">
    <property type="entry name" value="P-loop containing nucleoside triphosphate hydrolases"/>
    <property type="match status" value="1"/>
</dbReference>
<dbReference type="InterPro" id="IPR027417">
    <property type="entry name" value="P-loop_NTPase"/>
</dbReference>
<dbReference type="InterPro" id="IPR038726">
    <property type="entry name" value="PDDEXK_AddAB-type"/>
</dbReference>
<dbReference type="InterPro" id="IPR011604">
    <property type="entry name" value="PDDEXK-like_dom_sf"/>
</dbReference>
<dbReference type="Gene3D" id="3.90.320.10">
    <property type="match status" value="1"/>
</dbReference>
<accession>A0A933MK52</accession>